<organism evidence="1 2">
    <name type="scientific">Batillaria attramentaria</name>
    <dbReference type="NCBI Taxonomy" id="370345"/>
    <lineage>
        <taxon>Eukaryota</taxon>
        <taxon>Metazoa</taxon>
        <taxon>Spiralia</taxon>
        <taxon>Lophotrochozoa</taxon>
        <taxon>Mollusca</taxon>
        <taxon>Gastropoda</taxon>
        <taxon>Caenogastropoda</taxon>
        <taxon>Sorbeoconcha</taxon>
        <taxon>Cerithioidea</taxon>
        <taxon>Batillariidae</taxon>
        <taxon>Batillaria</taxon>
    </lineage>
</organism>
<protein>
    <submittedName>
        <fullName evidence="1">Uncharacterized protein</fullName>
    </submittedName>
</protein>
<proteinExistence type="predicted"/>
<accession>A0ABD0JNV8</accession>
<dbReference type="AlphaFoldDB" id="A0ABD0JNV8"/>
<dbReference type="EMBL" id="JACVVK020000374">
    <property type="protein sequence ID" value="KAK7476486.1"/>
    <property type="molecule type" value="Genomic_DNA"/>
</dbReference>
<name>A0ABD0JNV8_9CAEN</name>
<gene>
    <name evidence="1" type="ORF">BaRGS_00032234</name>
</gene>
<evidence type="ECO:0000313" key="2">
    <source>
        <dbReference type="Proteomes" id="UP001519460"/>
    </source>
</evidence>
<sequence>MERTRLATTKELSEPYDFSLIQAGFLSDFSGRPFFLSDFYNRPFPFIAAAHASNTMKERKLADLLASCLTGHSNVDLC</sequence>
<dbReference type="Proteomes" id="UP001519460">
    <property type="component" value="Unassembled WGS sequence"/>
</dbReference>
<comment type="caution">
    <text evidence="1">The sequence shown here is derived from an EMBL/GenBank/DDBJ whole genome shotgun (WGS) entry which is preliminary data.</text>
</comment>
<reference evidence="1 2" key="1">
    <citation type="journal article" date="2023" name="Sci. Data">
        <title>Genome assembly of the Korean intertidal mud-creeper Batillaria attramentaria.</title>
        <authorList>
            <person name="Patra A.K."/>
            <person name="Ho P.T."/>
            <person name="Jun S."/>
            <person name="Lee S.J."/>
            <person name="Kim Y."/>
            <person name="Won Y.J."/>
        </authorList>
    </citation>
    <scope>NUCLEOTIDE SEQUENCE [LARGE SCALE GENOMIC DNA]</scope>
    <source>
        <strain evidence="1">Wonlab-2016</strain>
    </source>
</reference>
<evidence type="ECO:0000313" key="1">
    <source>
        <dbReference type="EMBL" id="KAK7476486.1"/>
    </source>
</evidence>
<keyword evidence="2" id="KW-1185">Reference proteome</keyword>